<protein>
    <submittedName>
        <fullName evidence="3">PQQ-binding-like beta-propeller repeat protein</fullName>
    </submittedName>
</protein>
<sequence length="472" mass="50277">MNPAAKRLTGQGSRRIWIAMLIVAVVAGIAAVVWVNRSPERPQEASATGGKFRISTRLDSTPVPRWTLRAADLSDKPGAVLLSAPQTLDRYYGYGSPMDAGTMIVAATAVPEPGAGENAGLPVGPVQLHGIDPDTGEVRWTTDVGELSSCDEQVFDGQLACRGTHRVLVIEAATGAVLGDHTTDFEVMDVALRDGVVSVAGRTADWMTAVVTRGAVSDIAATWRRTYPTPVPGDPVTPGIDSSARDYFRDGHDRDVRVYDLRTGEPLFTGPVAYMFDGGIIASQVFEAGWSAGRVTLLDRNGHPITEVNNPSFLLEWYPTATATPPPILTGESAYERTTGRVLWTNAQIGMDEPTGRTSAIQGVVNNTVIVRSLDGSELTGLDLTDGHRIWQQPIPFANTSRYSRYDGITDASHLILTDGTTVHAIDAGDGSPAWSMPLPPSGRPSFRSAVKAVGGRMVAVTAHEFTGYAAA</sequence>
<dbReference type="RefSeq" id="WP_218470533.1">
    <property type="nucleotide sequence ID" value="NZ_BAABJN010000006.1"/>
</dbReference>
<gene>
    <name evidence="3" type="ORF">KV110_29880</name>
</gene>
<keyword evidence="1" id="KW-0472">Membrane</keyword>
<keyword evidence="1" id="KW-1133">Transmembrane helix</keyword>
<name>A0ABX8RMY4_NOCIO</name>
<keyword evidence="4" id="KW-1185">Reference proteome</keyword>
<dbReference type="Proteomes" id="UP000694257">
    <property type="component" value="Chromosome"/>
</dbReference>
<organism evidence="3 4">
    <name type="scientific">Nocardia iowensis</name>
    <dbReference type="NCBI Taxonomy" id="204891"/>
    <lineage>
        <taxon>Bacteria</taxon>
        <taxon>Bacillati</taxon>
        <taxon>Actinomycetota</taxon>
        <taxon>Actinomycetes</taxon>
        <taxon>Mycobacteriales</taxon>
        <taxon>Nocardiaceae</taxon>
        <taxon>Nocardia</taxon>
    </lineage>
</organism>
<proteinExistence type="predicted"/>
<evidence type="ECO:0000256" key="1">
    <source>
        <dbReference type="SAM" id="Phobius"/>
    </source>
</evidence>
<evidence type="ECO:0000313" key="3">
    <source>
        <dbReference type="EMBL" id="QXN89660.1"/>
    </source>
</evidence>
<dbReference type="EMBL" id="CP078145">
    <property type="protein sequence ID" value="QXN89660.1"/>
    <property type="molecule type" value="Genomic_DNA"/>
</dbReference>
<reference evidence="3 4" key="1">
    <citation type="submission" date="2021-07" db="EMBL/GenBank/DDBJ databases">
        <title>Whole Genome Sequence of Nocardia Iowensis.</title>
        <authorList>
            <person name="Lamm A."/>
            <person name="Collins-Fairclough A.M."/>
            <person name="Bunk B."/>
            <person name="Sproer C."/>
        </authorList>
    </citation>
    <scope>NUCLEOTIDE SEQUENCE [LARGE SCALE GENOMIC DNA]</scope>
    <source>
        <strain evidence="3 4">NRRL 5646</strain>
    </source>
</reference>
<accession>A0ABX8RMY4</accession>
<feature type="transmembrane region" description="Helical" evidence="1">
    <location>
        <begin position="16"/>
        <end position="35"/>
    </location>
</feature>
<evidence type="ECO:0000313" key="4">
    <source>
        <dbReference type="Proteomes" id="UP000694257"/>
    </source>
</evidence>
<dbReference type="InterPro" id="IPR002372">
    <property type="entry name" value="PQQ_rpt_dom"/>
</dbReference>
<keyword evidence="1" id="KW-0812">Transmembrane</keyword>
<feature type="domain" description="Pyrrolo-quinoline quinone repeat" evidence="2">
    <location>
        <begin position="334"/>
        <end position="406"/>
    </location>
</feature>
<dbReference type="Pfam" id="PF13360">
    <property type="entry name" value="PQQ_2"/>
    <property type="match status" value="1"/>
</dbReference>
<evidence type="ECO:0000259" key="2">
    <source>
        <dbReference type="Pfam" id="PF13360"/>
    </source>
</evidence>